<dbReference type="InterPro" id="IPR002191">
    <property type="entry name" value="Bac_export_3"/>
</dbReference>
<comment type="similarity">
    <text evidence="2">Belongs to the FliQ/MopD/SpaQ family.</text>
</comment>
<evidence type="ECO:0000256" key="6">
    <source>
        <dbReference type="ARBA" id="ARBA00023136"/>
    </source>
</evidence>
<gene>
    <name evidence="8" type="ORF">FEE96_22890</name>
</gene>
<evidence type="ECO:0000256" key="3">
    <source>
        <dbReference type="ARBA" id="ARBA00022475"/>
    </source>
</evidence>
<organism evidence="8 9">
    <name type="scientific">Parasedimentitalea maritima</name>
    <dbReference type="NCBI Taxonomy" id="2578117"/>
    <lineage>
        <taxon>Bacteria</taxon>
        <taxon>Pseudomonadati</taxon>
        <taxon>Pseudomonadota</taxon>
        <taxon>Alphaproteobacteria</taxon>
        <taxon>Rhodobacterales</taxon>
        <taxon>Paracoccaceae</taxon>
        <taxon>Parasedimentitalea</taxon>
    </lineage>
</organism>
<comment type="subcellular location">
    <subcellularLocation>
        <location evidence="1">Cell membrane</location>
        <topology evidence="1">Multi-pass membrane protein</topology>
    </subcellularLocation>
</comment>
<keyword evidence="5 7" id="KW-1133">Transmembrane helix</keyword>
<dbReference type="Pfam" id="PF01313">
    <property type="entry name" value="Bac_export_3"/>
    <property type="match status" value="1"/>
</dbReference>
<dbReference type="PRINTS" id="PR00952">
    <property type="entry name" value="TYPE3IMQPROT"/>
</dbReference>
<dbReference type="RefSeq" id="WP_138165448.1">
    <property type="nucleotide sequence ID" value="NZ_VAUA01000016.1"/>
</dbReference>
<reference evidence="8 9" key="1">
    <citation type="submission" date="2019-05" db="EMBL/GenBank/DDBJ databases">
        <title>Draft genome sequence of Pelagicola sp. DSW4-44.</title>
        <authorList>
            <person name="Oh J."/>
        </authorList>
    </citation>
    <scope>NUCLEOTIDE SEQUENCE [LARGE SCALE GENOMIC DNA]</scope>
    <source>
        <strain evidence="8 9">DSW4-44</strain>
    </source>
</reference>
<feature type="transmembrane region" description="Helical" evidence="7">
    <location>
        <begin position="53"/>
        <end position="74"/>
    </location>
</feature>
<evidence type="ECO:0000313" key="9">
    <source>
        <dbReference type="Proteomes" id="UP000305041"/>
    </source>
</evidence>
<sequence>MDQSVLLSQLLTFMTAVAVLAGIPLAVATAVGIIISFIQAITQIQDQTLSQTFKIAAIAVVLISFAPFLTAPLLNATAEIFNSFHSLAP</sequence>
<evidence type="ECO:0000256" key="1">
    <source>
        <dbReference type="ARBA" id="ARBA00004651"/>
    </source>
</evidence>
<feature type="transmembrane region" description="Helical" evidence="7">
    <location>
        <begin position="12"/>
        <end position="41"/>
    </location>
</feature>
<keyword evidence="9" id="KW-1185">Reference proteome</keyword>
<dbReference type="Proteomes" id="UP000305041">
    <property type="component" value="Unassembled WGS sequence"/>
</dbReference>
<keyword evidence="6 7" id="KW-0472">Membrane</keyword>
<evidence type="ECO:0000256" key="4">
    <source>
        <dbReference type="ARBA" id="ARBA00022692"/>
    </source>
</evidence>
<evidence type="ECO:0000256" key="2">
    <source>
        <dbReference type="ARBA" id="ARBA00006156"/>
    </source>
</evidence>
<accession>A0ABY2UQ79</accession>
<keyword evidence="3" id="KW-1003">Cell membrane</keyword>
<comment type="caution">
    <text evidence="8">The sequence shown here is derived from an EMBL/GenBank/DDBJ whole genome shotgun (WGS) entry which is preliminary data.</text>
</comment>
<proteinExistence type="inferred from homology"/>
<dbReference type="PANTHER" id="PTHR34040">
    <property type="entry name" value="FLAGELLAR BIOSYNTHETIC PROTEIN FLIQ"/>
    <property type="match status" value="1"/>
</dbReference>
<name>A0ABY2UQ79_9RHOB</name>
<evidence type="ECO:0000313" key="8">
    <source>
        <dbReference type="EMBL" id="TLP55323.1"/>
    </source>
</evidence>
<dbReference type="PANTHER" id="PTHR34040:SF7">
    <property type="entry name" value="SURFACE PRESENTATION OF ANTIGENS PROTEIN SPAQ"/>
    <property type="match status" value="1"/>
</dbReference>
<evidence type="ECO:0000256" key="7">
    <source>
        <dbReference type="SAM" id="Phobius"/>
    </source>
</evidence>
<evidence type="ECO:0000256" key="5">
    <source>
        <dbReference type="ARBA" id="ARBA00022989"/>
    </source>
</evidence>
<keyword evidence="4 7" id="KW-0812">Transmembrane</keyword>
<protein>
    <submittedName>
        <fullName evidence="8">EscS/YscS/HrcS family type III secretion system export apparatus protein</fullName>
    </submittedName>
</protein>
<dbReference type="EMBL" id="VAUA01000016">
    <property type="protein sequence ID" value="TLP55323.1"/>
    <property type="molecule type" value="Genomic_DNA"/>
</dbReference>